<comment type="caution">
    <text evidence="1">The sequence shown here is derived from an EMBL/GenBank/DDBJ whole genome shotgun (WGS) entry which is preliminary data.</text>
</comment>
<accession>X1EI83</accession>
<dbReference type="EMBL" id="BARU01010437">
    <property type="protein sequence ID" value="GAH33001.1"/>
    <property type="molecule type" value="Genomic_DNA"/>
</dbReference>
<gene>
    <name evidence="1" type="ORF">S03H2_19900</name>
</gene>
<sequence>MPYAVRKRDSKFVVINKNTGKVKGTHPSRAKAESQMRLLYHVEAGGKLTRTKKGK</sequence>
<reference evidence="1" key="1">
    <citation type="journal article" date="2014" name="Front. Microbiol.">
        <title>High frequency of phylogenetically diverse reductive dehalogenase-homologous genes in deep subseafloor sedimentary metagenomes.</title>
        <authorList>
            <person name="Kawai M."/>
            <person name="Futagami T."/>
            <person name="Toyoda A."/>
            <person name="Takaki Y."/>
            <person name="Nishi S."/>
            <person name="Hori S."/>
            <person name="Arai W."/>
            <person name="Tsubouchi T."/>
            <person name="Morono Y."/>
            <person name="Uchiyama I."/>
            <person name="Ito T."/>
            <person name="Fujiyama A."/>
            <person name="Inagaki F."/>
            <person name="Takami H."/>
        </authorList>
    </citation>
    <scope>NUCLEOTIDE SEQUENCE</scope>
    <source>
        <strain evidence="1">Expedition CK06-06</strain>
    </source>
</reference>
<dbReference type="AlphaFoldDB" id="X1EI83"/>
<proteinExistence type="predicted"/>
<evidence type="ECO:0000313" key="1">
    <source>
        <dbReference type="EMBL" id="GAH33001.1"/>
    </source>
</evidence>
<organism evidence="1">
    <name type="scientific">marine sediment metagenome</name>
    <dbReference type="NCBI Taxonomy" id="412755"/>
    <lineage>
        <taxon>unclassified sequences</taxon>
        <taxon>metagenomes</taxon>
        <taxon>ecological metagenomes</taxon>
    </lineage>
</organism>
<protein>
    <submittedName>
        <fullName evidence="1">Uncharacterized protein</fullName>
    </submittedName>
</protein>
<name>X1EI83_9ZZZZ</name>